<name>A0AAW2XLD3_9LAMI</name>
<organism evidence="1">
    <name type="scientific">Sesamum latifolium</name>
    <dbReference type="NCBI Taxonomy" id="2727402"/>
    <lineage>
        <taxon>Eukaryota</taxon>
        <taxon>Viridiplantae</taxon>
        <taxon>Streptophyta</taxon>
        <taxon>Embryophyta</taxon>
        <taxon>Tracheophyta</taxon>
        <taxon>Spermatophyta</taxon>
        <taxon>Magnoliopsida</taxon>
        <taxon>eudicotyledons</taxon>
        <taxon>Gunneridae</taxon>
        <taxon>Pentapetalae</taxon>
        <taxon>asterids</taxon>
        <taxon>lamiids</taxon>
        <taxon>Lamiales</taxon>
        <taxon>Pedaliaceae</taxon>
        <taxon>Sesamum</taxon>
    </lineage>
</organism>
<comment type="caution">
    <text evidence="1">The sequence shown here is derived from an EMBL/GenBank/DDBJ whole genome shotgun (WGS) entry which is preliminary data.</text>
</comment>
<accession>A0AAW2XLD3</accession>
<reference evidence="1" key="2">
    <citation type="journal article" date="2024" name="Plant">
        <title>Genomic evolution and insights into agronomic trait innovations of Sesamum species.</title>
        <authorList>
            <person name="Miao H."/>
            <person name="Wang L."/>
            <person name="Qu L."/>
            <person name="Liu H."/>
            <person name="Sun Y."/>
            <person name="Le M."/>
            <person name="Wang Q."/>
            <person name="Wei S."/>
            <person name="Zheng Y."/>
            <person name="Lin W."/>
            <person name="Duan Y."/>
            <person name="Cao H."/>
            <person name="Xiong S."/>
            <person name="Wang X."/>
            <person name="Wei L."/>
            <person name="Li C."/>
            <person name="Ma Q."/>
            <person name="Ju M."/>
            <person name="Zhao R."/>
            <person name="Li G."/>
            <person name="Mu C."/>
            <person name="Tian Q."/>
            <person name="Mei H."/>
            <person name="Zhang T."/>
            <person name="Gao T."/>
            <person name="Zhang H."/>
        </authorList>
    </citation>
    <scope>NUCLEOTIDE SEQUENCE</scope>
    <source>
        <strain evidence="1">KEN1</strain>
    </source>
</reference>
<gene>
    <name evidence="1" type="ORF">Slati_0836900</name>
</gene>
<dbReference type="PANTHER" id="PTHR48475">
    <property type="entry name" value="RIBONUCLEASE H"/>
    <property type="match status" value="1"/>
</dbReference>
<evidence type="ECO:0008006" key="2">
    <source>
        <dbReference type="Google" id="ProtNLM"/>
    </source>
</evidence>
<dbReference type="EMBL" id="JACGWN010000003">
    <property type="protein sequence ID" value="KAL0454977.1"/>
    <property type="molecule type" value="Genomic_DNA"/>
</dbReference>
<dbReference type="PANTHER" id="PTHR48475:SF2">
    <property type="entry name" value="RIBONUCLEASE H"/>
    <property type="match status" value="1"/>
</dbReference>
<dbReference type="AlphaFoldDB" id="A0AAW2XLD3"/>
<evidence type="ECO:0000313" key="1">
    <source>
        <dbReference type="EMBL" id="KAL0454977.1"/>
    </source>
</evidence>
<sequence>MIVAVEYFSKWVEAETLAKISKKERDQNDRGSKSFQEYYGLIERTQGATGETPFCLVYGSEAIIPAEIGEETAQVTQYEQQHNSEARSFDLNTIEEKRDRAYQRILYYKKLMVRGYNQKVKPRSFQVSDLVLKKVEVSKHMGKLDPTWEGPYKMIEIKKKGTYSLQDLEGKNLPRPWNIHNLKTFYA</sequence>
<reference evidence="1" key="1">
    <citation type="submission" date="2020-06" db="EMBL/GenBank/DDBJ databases">
        <authorList>
            <person name="Li T."/>
            <person name="Hu X."/>
            <person name="Zhang T."/>
            <person name="Song X."/>
            <person name="Zhang H."/>
            <person name="Dai N."/>
            <person name="Sheng W."/>
            <person name="Hou X."/>
            <person name="Wei L."/>
        </authorList>
    </citation>
    <scope>NUCLEOTIDE SEQUENCE</scope>
    <source>
        <strain evidence="1">KEN1</strain>
        <tissue evidence="1">Leaf</tissue>
    </source>
</reference>
<proteinExistence type="predicted"/>
<protein>
    <recommendedName>
        <fullName evidence="2">Reverse transcriptase</fullName>
    </recommendedName>
</protein>